<dbReference type="SMART" id="SM00485">
    <property type="entry name" value="XPGN"/>
    <property type="match status" value="1"/>
</dbReference>
<dbReference type="GO" id="GO:0006281">
    <property type="term" value="P:DNA repair"/>
    <property type="evidence" value="ECO:0007669"/>
    <property type="project" value="UniProtKB-KW"/>
</dbReference>
<keyword evidence="4" id="KW-0255">Endonuclease</keyword>
<organism evidence="12 13">
    <name type="scientific">Daphnia galeata</name>
    <dbReference type="NCBI Taxonomy" id="27404"/>
    <lineage>
        <taxon>Eukaryota</taxon>
        <taxon>Metazoa</taxon>
        <taxon>Ecdysozoa</taxon>
        <taxon>Arthropoda</taxon>
        <taxon>Crustacea</taxon>
        <taxon>Branchiopoda</taxon>
        <taxon>Diplostraca</taxon>
        <taxon>Cladocera</taxon>
        <taxon>Anomopoda</taxon>
        <taxon>Daphniidae</taxon>
        <taxon>Daphnia</taxon>
    </lineage>
</organism>
<evidence type="ECO:0000256" key="5">
    <source>
        <dbReference type="ARBA" id="ARBA00022763"/>
    </source>
</evidence>
<dbReference type="Gene3D" id="3.40.50.1010">
    <property type="entry name" value="5'-nuclease"/>
    <property type="match status" value="1"/>
</dbReference>
<dbReference type="Proteomes" id="UP000789390">
    <property type="component" value="Unassembled WGS sequence"/>
</dbReference>
<dbReference type="FunFam" id="1.10.150.20:FF:000030">
    <property type="entry name" value="Flap endonuclease GEN-like 1"/>
    <property type="match status" value="1"/>
</dbReference>
<feature type="domain" description="XPG-I" evidence="10">
    <location>
        <begin position="121"/>
        <end position="192"/>
    </location>
</feature>
<evidence type="ECO:0000256" key="2">
    <source>
        <dbReference type="ARBA" id="ARBA00022722"/>
    </source>
</evidence>
<dbReference type="SUPFAM" id="SSF88723">
    <property type="entry name" value="PIN domain-like"/>
    <property type="match status" value="1"/>
</dbReference>
<feature type="domain" description="XPG N-terminal" evidence="11">
    <location>
        <begin position="1"/>
        <end position="94"/>
    </location>
</feature>
<dbReference type="PANTHER" id="PTHR11081">
    <property type="entry name" value="FLAP ENDONUCLEASE FAMILY MEMBER"/>
    <property type="match status" value="1"/>
</dbReference>
<dbReference type="OrthoDB" id="2959108at2759"/>
<comment type="similarity">
    <text evidence="9">Belongs to the XPG/RAD2 endonuclease family. GEN subfamily.</text>
</comment>
<dbReference type="Pfam" id="PF00867">
    <property type="entry name" value="XPG_I"/>
    <property type="match status" value="1"/>
</dbReference>
<dbReference type="PANTHER" id="PTHR11081:SF70">
    <property type="entry name" value="FLAP ENDONUCLEASE GEN HOMOLOG 1"/>
    <property type="match status" value="1"/>
</dbReference>
<dbReference type="CDD" id="cd09869">
    <property type="entry name" value="PIN_GEN1"/>
    <property type="match status" value="1"/>
</dbReference>
<evidence type="ECO:0000256" key="9">
    <source>
        <dbReference type="ARBA" id="ARBA00038112"/>
    </source>
</evidence>
<dbReference type="EMBL" id="CAKKLH010000064">
    <property type="protein sequence ID" value="CAH0101665.1"/>
    <property type="molecule type" value="Genomic_DNA"/>
</dbReference>
<accession>A0A8J2RCG9</accession>
<dbReference type="Gene3D" id="1.10.150.20">
    <property type="entry name" value="5' to 3' exonuclease, C-terminal subdomain"/>
    <property type="match status" value="1"/>
</dbReference>
<keyword evidence="7" id="KW-0460">Magnesium</keyword>
<comment type="cofactor">
    <cofactor evidence="1">
        <name>Mg(2+)</name>
        <dbReference type="ChEBI" id="CHEBI:18420"/>
    </cofactor>
</comment>
<comment type="caution">
    <text evidence="12">The sequence shown here is derived from an EMBL/GenBank/DDBJ whole genome shotgun (WGS) entry which is preliminary data.</text>
</comment>
<dbReference type="InterPro" id="IPR006086">
    <property type="entry name" value="XPG-I_dom"/>
</dbReference>
<evidence type="ECO:0000259" key="11">
    <source>
        <dbReference type="SMART" id="SM00485"/>
    </source>
</evidence>
<dbReference type="InterPro" id="IPR006084">
    <property type="entry name" value="XPG/Rad2"/>
</dbReference>
<evidence type="ECO:0008006" key="14">
    <source>
        <dbReference type="Google" id="ProtNLM"/>
    </source>
</evidence>
<keyword evidence="6" id="KW-0378">Hydrolase</keyword>
<gene>
    <name evidence="12" type="ORF">DGAL_LOCUS4003</name>
</gene>
<evidence type="ECO:0000256" key="8">
    <source>
        <dbReference type="ARBA" id="ARBA00023204"/>
    </source>
</evidence>
<dbReference type="GO" id="GO:0046872">
    <property type="term" value="F:metal ion binding"/>
    <property type="evidence" value="ECO:0007669"/>
    <property type="project" value="UniProtKB-KW"/>
</dbReference>
<dbReference type="GO" id="GO:0017108">
    <property type="term" value="F:5'-flap endonuclease activity"/>
    <property type="evidence" value="ECO:0007669"/>
    <property type="project" value="TreeGrafter"/>
</dbReference>
<keyword evidence="2" id="KW-0540">Nuclease</keyword>
<dbReference type="GO" id="GO:0000400">
    <property type="term" value="F:four-way junction DNA binding"/>
    <property type="evidence" value="ECO:0007669"/>
    <property type="project" value="UniProtKB-ARBA"/>
</dbReference>
<dbReference type="InterPro" id="IPR036279">
    <property type="entry name" value="5-3_exonuclease_C_sf"/>
</dbReference>
<evidence type="ECO:0000256" key="3">
    <source>
        <dbReference type="ARBA" id="ARBA00022723"/>
    </source>
</evidence>
<reference evidence="12" key="1">
    <citation type="submission" date="2021-11" db="EMBL/GenBank/DDBJ databases">
        <authorList>
            <person name="Schell T."/>
        </authorList>
    </citation>
    <scope>NUCLEOTIDE SEQUENCE</scope>
    <source>
        <strain evidence="12">M5</strain>
    </source>
</reference>
<evidence type="ECO:0000256" key="1">
    <source>
        <dbReference type="ARBA" id="ARBA00001946"/>
    </source>
</evidence>
<dbReference type="SMART" id="SM00484">
    <property type="entry name" value="XPGI"/>
    <property type="match status" value="1"/>
</dbReference>
<evidence type="ECO:0000313" key="12">
    <source>
        <dbReference type="EMBL" id="CAH0101665.1"/>
    </source>
</evidence>
<evidence type="ECO:0000256" key="6">
    <source>
        <dbReference type="ARBA" id="ARBA00022801"/>
    </source>
</evidence>
<proteinExistence type="inferred from homology"/>
<sequence>MGVKYLWSIVEPACKEKPVGELFGKRLAIDTSCWVVSDNQILPSHIAKPHLRNLFFRTASLLENGIDPIYILEGKAPELKAQVMKKRREAKFGPTCGSATNNSTGRSRYKYVQQECTDLLSALGVVTITSIGEAEAACAGLNLQGAVDGCITVDGDAFLYGAQTVYRNLSTDINNFVCQEYSMDIIESRLNLSRDKLVAMAILFGCDYLPDGVPGVGKESALRVISTWKNGQALEILKSWHSEKMDEDSIPLRPPHCSQCKHPGSLRVHAKSGCLLCKTSCYGGCEPSNKACHCKWHENEIRYEELAIREKVYRLKELDLEKIVDEFKNEVHIQRNGGVIRPWQMPCIQTFLNIATKKLKWESHYAAEKILRFEPWIYLHGLATQKNFPVTLRYRFIFEELILDEQEGKKTSNELCRGLANKEGEETGTFSKLSRH</sequence>
<dbReference type="Pfam" id="PF00752">
    <property type="entry name" value="XPG_N"/>
    <property type="match status" value="1"/>
</dbReference>
<dbReference type="InterPro" id="IPR008918">
    <property type="entry name" value="HhH2"/>
</dbReference>
<dbReference type="PRINTS" id="PR00853">
    <property type="entry name" value="XPGRADSUPER"/>
</dbReference>
<keyword evidence="8" id="KW-0234">DNA repair</keyword>
<keyword evidence="13" id="KW-1185">Reference proteome</keyword>
<evidence type="ECO:0000313" key="13">
    <source>
        <dbReference type="Proteomes" id="UP000789390"/>
    </source>
</evidence>
<dbReference type="SMART" id="SM00279">
    <property type="entry name" value="HhH2"/>
    <property type="match status" value="1"/>
</dbReference>
<dbReference type="InterPro" id="IPR029060">
    <property type="entry name" value="PIN-like_dom_sf"/>
</dbReference>
<evidence type="ECO:0000259" key="10">
    <source>
        <dbReference type="SMART" id="SM00484"/>
    </source>
</evidence>
<name>A0A8J2RCG9_9CRUS</name>
<evidence type="ECO:0000256" key="7">
    <source>
        <dbReference type="ARBA" id="ARBA00022842"/>
    </source>
</evidence>
<keyword evidence="3" id="KW-0479">Metal-binding</keyword>
<dbReference type="AlphaFoldDB" id="A0A8J2RCG9"/>
<keyword evidence="5" id="KW-0227">DNA damage</keyword>
<dbReference type="GO" id="GO:0008821">
    <property type="term" value="F:crossover junction DNA endonuclease activity"/>
    <property type="evidence" value="ECO:0007669"/>
    <property type="project" value="UniProtKB-ARBA"/>
</dbReference>
<dbReference type="SUPFAM" id="SSF47807">
    <property type="entry name" value="5' to 3' exonuclease, C-terminal subdomain"/>
    <property type="match status" value="1"/>
</dbReference>
<evidence type="ECO:0000256" key="4">
    <source>
        <dbReference type="ARBA" id="ARBA00022759"/>
    </source>
</evidence>
<protein>
    <recommendedName>
        <fullName evidence="14">Flap endonuclease GEN-like 1</fullName>
    </recommendedName>
</protein>
<dbReference type="InterPro" id="IPR006085">
    <property type="entry name" value="XPG_DNA_repair_N"/>
</dbReference>